<reference evidence="2 3" key="1">
    <citation type="submission" date="2021-06" db="EMBL/GenBank/DDBJ databases">
        <title>Caerostris darwini draft genome.</title>
        <authorList>
            <person name="Kono N."/>
            <person name="Arakawa K."/>
        </authorList>
    </citation>
    <scope>NUCLEOTIDE SEQUENCE [LARGE SCALE GENOMIC DNA]</scope>
</reference>
<sequence>MTREKLLKTDHFLNFLERDGEKEKKKVEKKREETTTTSDRKQQIHLRQKQGSTRQETRELQGGEKRSQIGRGRENRRKGAECLDERLRKIQFEFSVLPLKSNPRARIANNLAR</sequence>
<accession>A0AAV4SA85</accession>
<keyword evidence="3" id="KW-1185">Reference proteome</keyword>
<feature type="region of interest" description="Disordered" evidence="1">
    <location>
        <begin position="20"/>
        <end position="80"/>
    </location>
</feature>
<feature type="compositionally biased region" description="Basic and acidic residues" evidence="1">
    <location>
        <begin position="20"/>
        <end position="42"/>
    </location>
</feature>
<dbReference type="AlphaFoldDB" id="A0AAV4SA85"/>
<feature type="compositionally biased region" description="Basic and acidic residues" evidence="1">
    <location>
        <begin position="55"/>
        <end position="80"/>
    </location>
</feature>
<protein>
    <submittedName>
        <fullName evidence="2">Uncharacterized protein</fullName>
    </submittedName>
</protein>
<name>A0AAV4SA85_9ARAC</name>
<gene>
    <name evidence="2" type="ORF">CDAR_46951</name>
</gene>
<proteinExistence type="predicted"/>
<comment type="caution">
    <text evidence="2">The sequence shown here is derived from an EMBL/GenBank/DDBJ whole genome shotgun (WGS) entry which is preliminary data.</text>
</comment>
<organism evidence="2 3">
    <name type="scientific">Caerostris darwini</name>
    <dbReference type="NCBI Taxonomy" id="1538125"/>
    <lineage>
        <taxon>Eukaryota</taxon>
        <taxon>Metazoa</taxon>
        <taxon>Ecdysozoa</taxon>
        <taxon>Arthropoda</taxon>
        <taxon>Chelicerata</taxon>
        <taxon>Arachnida</taxon>
        <taxon>Araneae</taxon>
        <taxon>Araneomorphae</taxon>
        <taxon>Entelegynae</taxon>
        <taxon>Araneoidea</taxon>
        <taxon>Araneidae</taxon>
        <taxon>Caerostris</taxon>
    </lineage>
</organism>
<evidence type="ECO:0000313" key="3">
    <source>
        <dbReference type="Proteomes" id="UP001054837"/>
    </source>
</evidence>
<dbReference type="Proteomes" id="UP001054837">
    <property type="component" value="Unassembled WGS sequence"/>
</dbReference>
<evidence type="ECO:0000313" key="2">
    <source>
        <dbReference type="EMBL" id="GIY30091.1"/>
    </source>
</evidence>
<dbReference type="EMBL" id="BPLQ01007428">
    <property type="protein sequence ID" value="GIY30091.1"/>
    <property type="molecule type" value="Genomic_DNA"/>
</dbReference>
<evidence type="ECO:0000256" key="1">
    <source>
        <dbReference type="SAM" id="MobiDB-lite"/>
    </source>
</evidence>